<accession>A0A0U1SA93</accession>
<dbReference type="EMBL" id="EU252341">
    <property type="protein sequence ID" value="ACD11914.1"/>
    <property type="molecule type" value="mRNA"/>
</dbReference>
<name>A0A0U1SA93_ISOMC</name>
<proteinExistence type="evidence at transcript level"/>
<dbReference type="InterPro" id="IPR026202">
    <property type="entry name" value="GOLGB1"/>
</dbReference>
<protein>
    <submittedName>
        <fullName evidence="2">Uncharacterized protein</fullName>
    </submittedName>
</protein>
<sequence length="118" mass="13896">MEFAEDQQLLIEQLKELLRKNENELQDKNKELEDYHSKYQKLKLQSKARITQLTNQLKEKNKAVSIDEPSSEVTSDISEISEQSNRGKVIMLKKQLEDVKQIYDKTERELIAEKSTLE</sequence>
<feature type="non-terminal residue" evidence="2">
    <location>
        <position position="118"/>
    </location>
</feature>
<dbReference type="AlphaFoldDB" id="A0A0U1SA93"/>
<feature type="coiled-coil region" evidence="1">
    <location>
        <begin position="4"/>
        <end position="63"/>
    </location>
</feature>
<evidence type="ECO:0000256" key="1">
    <source>
        <dbReference type="SAM" id="Coils"/>
    </source>
</evidence>
<reference evidence="2" key="1">
    <citation type="submission" date="2007-10" db="EMBL/GenBank/DDBJ databases">
        <title>Classification and functional annotation of ESTs from venom glands of Isometrus maculatus.</title>
        <authorList>
            <person name="Li W."/>
            <person name="Ma Y."/>
            <person name="Zhao R."/>
            <person name="Cao Z."/>
        </authorList>
    </citation>
    <scope>NUCLEOTIDE SEQUENCE</scope>
    <source>
        <tissue evidence="2">Venom gland</tissue>
    </source>
</reference>
<evidence type="ECO:0000313" key="2">
    <source>
        <dbReference type="EMBL" id="ACD11914.1"/>
    </source>
</evidence>
<dbReference type="PANTHER" id="PTHR18887">
    <property type="entry name" value="GOLGI-ASSOCIATED PROTEIN GCP360-RELATED"/>
    <property type="match status" value="1"/>
</dbReference>
<dbReference type="GO" id="GO:0005794">
    <property type="term" value="C:Golgi apparatus"/>
    <property type="evidence" value="ECO:0007669"/>
    <property type="project" value="InterPro"/>
</dbReference>
<organism evidence="2">
    <name type="scientific">Isometrus maculatus</name>
    <name type="common">Lesser brown scorpion</name>
    <name type="synonym">Scorpio maculatus</name>
    <dbReference type="NCBI Taxonomy" id="497827"/>
    <lineage>
        <taxon>Eukaryota</taxon>
        <taxon>Metazoa</taxon>
        <taxon>Ecdysozoa</taxon>
        <taxon>Arthropoda</taxon>
        <taxon>Chelicerata</taxon>
        <taxon>Arachnida</taxon>
        <taxon>Scorpiones</taxon>
        <taxon>Buthida</taxon>
        <taxon>Buthoidea</taxon>
        <taxon>Buthidae</taxon>
        <taxon>Isometrus</taxon>
    </lineage>
</organism>
<keyword evidence="1" id="KW-0175">Coiled coil</keyword>
<dbReference type="PANTHER" id="PTHR18887:SF5">
    <property type="entry name" value="GOLGIN SUBFAMILY B MEMBER 1-LIKE"/>
    <property type="match status" value="1"/>
</dbReference>